<dbReference type="RefSeq" id="WP_053003065.1">
    <property type="nucleotide sequence ID" value="NZ_AZGM01000022.1"/>
</dbReference>
<dbReference type="PROSITE" id="PS51257">
    <property type="entry name" value="PROKAR_LIPOPROTEIN"/>
    <property type="match status" value="1"/>
</dbReference>
<dbReference type="AlphaFoldDB" id="A0A0R1XP61"/>
<feature type="signal peptide" evidence="2">
    <location>
        <begin position="1"/>
        <end position="18"/>
    </location>
</feature>
<evidence type="ECO:0000256" key="1">
    <source>
        <dbReference type="SAM" id="MobiDB-lite"/>
    </source>
</evidence>
<dbReference type="OrthoDB" id="2329803at2"/>
<sequence length="183" mass="18951">MKKIGLFCIAILAGLSLAGCNNLASQSHKAASSSSSTKVVKHHKDNKKANRASHKDKQSSSSSSQAINNSSNTTSQQGGNSSQQTTAQSNSNNSNGGQQQAQGSSQSNGSINNADQALAAARAKYGDGNGNYHWTVMYDASTGRPARNADGSYFVKAIDPTQGTMTGTAQSVNVYPDGSMTNN</sequence>
<evidence type="ECO:0008006" key="5">
    <source>
        <dbReference type="Google" id="ProtNLM"/>
    </source>
</evidence>
<dbReference type="EMBL" id="AZGM01000022">
    <property type="protein sequence ID" value="KRM29513.1"/>
    <property type="molecule type" value="Genomic_DNA"/>
</dbReference>
<feature type="compositionally biased region" description="Basic residues" evidence="1">
    <location>
        <begin position="39"/>
        <end position="52"/>
    </location>
</feature>
<keyword evidence="4" id="KW-1185">Reference proteome</keyword>
<feature type="chain" id="PRO_5039286098" description="Lipoprotein" evidence="2">
    <location>
        <begin position="19"/>
        <end position="183"/>
    </location>
</feature>
<dbReference type="PATRIC" id="fig|1423782.4.peg.1323"/>
<feature type="region of interest" description="Disordered" evidence="1">
    <location>
        <begin position="28"/>
        <end position="111"/>
    </location>
</feature>
<accession>A0A0R1XP61</accession>
<dbReference type="Proteomes" id="UP000051412">
    <property type="component" value="Unassembled WGS sequence"/>
</dbReference>
<evidence type="ECO:0000313" key="3">
    <source>
        <dbReference type="EMBL" id="KRM29513.1"/>
    </source>
</evidence>
<feature type="compositionally biased region" description="Low complexity" evidence="1">
    <location>
        <begin position="59"/>
        <end position="111"/>
    </location>
</feature>
<organism evidence="3 4">
    <name type="scientific">Limosilactobacillus panis DSM 6035</name>
    <dbReference type="NCBI Taxonomy" id="1423782"/>
    <lineage>
        <taxon>Bacteria</taxon>
        <taxon>Bacillati</taxon>
        <taxon>Bacillota</taxon>
        <taxon>Bacilli</taxon>
        <taxon>Lactobacillales</taxon>
        <taxon>Lactobacillaceae</taxon>
        <taxon>Limosilactobacillus</taxon>
    </lineage>
</organism>
<dbReference type="STRING" id="1423782.FD32_GL001266"/>
<keyword evidence="2" id="KW-0732">Signal</keyword>
<name>A0A0R1XP61_9LACO</name>
<proteinExistence type="predicted"/>
<feature type="compositionally biased region" description="Low complexity" evidence="1">
    <location>
        <begin position="28"/>
        <end position="38"/>
    </location>
</feature>
<evidence type="ECO:0000313" key="4">
    <source>
        <dbReference type="Proteomes" id="UP000051412"/>
    </source>
</evidence>
<protein>
    <recommendedName>
        <fullName evidence="5">Lipoprotein</fullName>
    </recommendedName>
</protein>
<evidence type="ECO:0000256" key="2">
    <source>
        <dbReference type="SAM" id="SignalP"/>
    </source>
</evidence>
<gene>
    <name evidence="3" type="ORF">FD32_GL001266</name>
</gene>
<comment type="caution">
    <text evidence="3">The sequence shown here is derived from an EMBL/GenBank/DDBJ whole genome shotgun (WGS) entry which is preliminary data.</text>
</comment>
<reference evidence="3 4" key="1">
    <citation type="journal article" date="2015" name="Genome Announc.">
        <title>Expanding the biotechnology potential of lactobacilli through comparative genomics of 213 strains and associated genera.</title>
        <authorList>
            <person name="Sun Z."/>
            <person name="Harris H.M."/>
            <person name="McCann A."/>
            <person name="Guo C."/>
            <person name="Argimon S."/>
            <person name="Zhang W."/>
            <person name="Yang X."/>
            <person name="Jeffery I.B."/>
            <person name="Cooney J.C."/>
            <person name="Kagawa T.F."/>
            <person name="Liu W."/>
            <person name="Song Y."/>
            <person name="Salvetti E."/>
            <person name="Wrobel A."/>
            <person name="Rasinkangas P."/>
            <person name="Parkhill J."/>
            <person name="Rea M.C."/>
            <person name="O'Sullivan O."/>
            <person name="Ritari J."/>
            <person name="Douillard F.P."/>
            <person name="Paul Ross R."/>
            <person name="Yang R."/>
            <person name="Briner A.E."/>
            <person name="Felis G.E."/>
            <person name="de Vos W.M."/>
            <person name="Barrangou R."/>
            <person name="Klaenhammer T.R."/>
            <person name="Caufield P.W."/>
            <person name="Cui Y."/>
            <person name="Zhang H."/>
            <person name="O'Toole P.W."/>
        </authorList>
    </citation>
    <scope>NUCLEOTIDE SEQUENCE [LARGE SCALE GENOMIC DNA]</scope>
    <source>
        <strain evidence="3 4">DSM 6035</strain>
    </source>
</reference>